<evidence type="ECO:0000259" key="2">
    <source>
        <dbReference type="Pfam" id="PF01970"/>
    </source>
</evidence>
<keyword evidence="3" id="KW-0614">Plasmid</keyword>
<evidence type="ECO:0000313" key="4">
    <source>
        <dbReference type="Proteomes" id="UP000596351"/>
    </source>
</evidence>
<dbReference type="InterPro" id="IPR002823">
    <property type="entry name" value="DUF112_TM"/>
</dbReference>
<dbReference type="RefSeq" id="WP_203020527.1">
    <property type="nucleotide sequence ID" value="NZ_CP032406.1"/>
</dbReference>
<feature type="transmembrane region" description="Helical" evidence="1">
    <location>
        <begin position="46"/>
        <end position="72"/>
    </location>
</feature>
<feature type="transmembrane region" description="Helical" evidence="1">
    <location>
        <begin position="391"/>
        <end position="424"/>
    </location>
</feature>
<feature type="domain" description="DUF112" evidence="2">
    <location>
        <begin position="18"/>
        <end position="439"/>
    </location>
</feature>
<keyword evidence="1" id="KW-1133">Transmembrane helix</keyword>
<evidence type="ECO:0000313" key="3">
    <source>
        <dbReference type="EMBL" id="QRF54164.1"/>
    </source>
</evidence>
<dbReference type="Proteomes" id="UP000596351">
    <property type="component" value="Plasmid p1"/>
</dbReference>
<feature type="transmembrane region" description="Helical" evidence="1">
    <location>
        <begin position="470"/>
        <end position="490"/>
    </location>
</feature>
<evidence type="ECO:0000256" key="1">
    <source>
        <dbReference type="SAM" id="Phobius"/>
    </source>
</evidence>
<feature type="transmembrane region" description="Helical" evidence="1">
    <location>
        <begin position="316"/>
        <end position="338"/>
    </location>
</feature>
<feature type="transmembrane region" description="Helical" evidence="1">
    <location>
        <begin position="358"/>
        <end position="379"/>
    </location>
</feature>
<sequence length="496" mass="51878">MYANLDTVIDLVFNWNMLIVMVSCSAFGLFVGAVPGLSATMATAMLVPITFFMDPVPAIAAIVTTAAMAIFASDIPAALIRIPGTAASAAYIGDLNALTMQGRVGRALGISVVASAIGGLFGSAVLMFAAPQLAEVSLNFTSFEYFWLALLGLSAAVMLGSGSLLKSLMSLLFGLMIATVGMDTTAGHPRFTFGLSTLLDGVAFVPALIGVFAIPELIRTFVNRERTPPAAPVGNPFRMFAGLGGVLWHYKTNLVRGSVIGTTVGILPGAGSDIASWISYAVSKRFSKQPERYGHGSEESLVDACAANNSALSGSYVPATVFGIPGDSITAIVIGVLYMKGLNPGPLVFINNPNEVMAIFVTFFLANLLIVPFGLLAIAQASQVLRVPKLTLAPLILGFCVVGAYSINAAASGVVIMLVLGLFAYLMEENGFPVAPLILGLVMGPLVERNLVTSLIKADGVPLVFIERPIAAGLALLVCVVWAVPAWLRLKRGRMT</sequence>
<dbReference type="EMBL" id="CP032406">
    <property type="protein sequence ID" value="QRF54164.1"/>
    <property type="molecule type" value="Genomic_DNA"/>
</dbReference>
<feature type="transmembrane region" description="Helical" evidence="1">
    <location>
        <begin position="168"/>
        <end position="187"/>
    </location>
</feature>
<protein>
    <submittedName>
        <fullName evidence="3">C4-dicarboxylate ABC transporter permease</fullName>
    </submittedName>
</protein>
<dbReference type="PANTHER" id="PTHR35342">
    <property type="entry name" value="TRICARBOXYLIC TRANSPORT PROTEIN"/>
    <property type="match status" value="1"/>
</dbReference>
<proteinExistence type="predicted"/>
<feature type="transmembrane region" description="Helical" evidence="1">
    <location>
        <begin position="12"/>
        <end position="34"/>
    </location>
</feature>
<dbReference type="Pfam" id="PF01970">
    <property type="entry name" value="TctA"/>
    <property type="match status" value="1"/>
</dbReference>
<feature type="transmembrane region" description="Helical" evidence="1">
    <location>
        <begin position="193"/>
        <end position="214"/>
    </location>
</feature>
<feature type="transmembrane region" description="Helical" evidence="1">
    <location>
        <begin position="107"/>
        <end position="130"/>
    </location>
</feature>
<organism evidence="3 4">
    <name type="scientific">Rhizobium rosettiformans</name>
    <dbReference type="NCBI Taxonomy" id="1368430"/>
    <lineage>
        <taxon>Bacteria</taxon>
        <taxon>Pseudomonadati</taxon>
        <taxon>Pseudomonadota</taxon>
        <taxon>Alphaproteobacteria</taxon>
        <taxon>Hyphomicrobiales</taxon>
        <taxon>Rhizobiaceae</taxon>
        <taxon>Rhizobium/Agrobacterium group</taxon>
        <taxon>Rhizobium</taxon>
    </lineage>
</organism>
<keyword evidence="1" id="KW-0812">Transmembrane</keyword>
<geneLocation type="plasmid" evidence="3 4">
    <name>p1</name>
</geneLocation>
<feature type="transmembrane region" description="Helical" evidence="1">
    <location>
        <begin position="142"/>
        <end position="161"/>
    </location>
</feature>
<gene>
    <name evidence="3" type="ORF">D4A92_21700</name>
</gene>
<dbReference type="PANTHER" id="PTHR35342:SF5">
    <property type="entry name" value="TRICARBOXYLIC TRANSPORT PROTEIN"/>
    <property type="match status" value="1"/>
</dbReference>
<keyword evidence="1" id="KW-0472">Membrane</keyword>
<keyword evidence="4" id="KW-1185">Reference proteome</keyword>
<name>A0ABX7F0Q4_9HYPH</name>
<reference evidence="3 4" key="1">
    <citation type="submission" date="2018-09" db="EMBL/GenBank/DDBJ databases">
        <title>Rhizobium sp. MAE2-X.</title>
        <authorList>
            <person name="Lee Y."/>
            <person name="Jeon C.O."/>
        </authorList>
    </citation>
    <scope>NUCLEOTIDE SEQUENCE [LARGE SCALE GENOMIC DNA]</scope>
    <source>
        <strain evidence="3 4">MAE2-X</strain>
        <plasmid evidence="3 4">p1</plasmid>
    </source>
</reference>
<accession>A0ABX7F0Q4</accession>